<proteinExistence type="predicted"/>
<sequence length="243" mass="25148">MGLLTSLVTQVAQSAIQSKMGQSKMGGQSQADMGGLGNIFGNVLGGGVQQPQMQSNGFGLDDIIGMAMNQNQGMSQMSQGGVLGQVLGSVLGSGMGGGLGSGMGNNVGMNQFPQSQSGFGGKGMLMAALLPIALMFIQRNGGLSGAFNKIQNMGFGHQANSWMSADQSNQPLDANDINQLFDNDELAQVAAQTGVDQSEVRQGMAELLPQLFDSLTPNGDTRTESQANNEISDILAQLGKANR</sequence>
<name>A0A2I1RI26_FAUOS</name>
<dbReference type="AlphaFoldDB" id="A0A2I1RI26"/>
<dbReference type="EMBL" id="PKJS01000007">
    <property type="protein sequence ID" value="PKZ68744.1"/>
    <property type="molecule type" value="Genomic_DNA"/>
</dbReference>
<comment type="caution">
    <text evidence="1">The sequence shown here is derived from an EMBL/GenBank/DDBJ whole genome shotgun (WGS) entry which is preliminary data.</text>
</comment>
<protein>
    <recommendedName>
        <fullName evidence="3">DUF937 domain-containing protein</fullName>
    </recommendedName>
</protein>
<dbReference type="InterPro" id="IPR045372">
    <property type="entry name" value="YidB"/>
</dbReference>
<dbReference type="RefSeq" id="WP_101964344.1">
    <property type="nucleotide sequence ID" value="NZ_PKJS01000007.1"/>
</dbReference>
<reference evidence="1 2" key="1">
    <citation type="submission" date="2017-12" db="EMBL/GenBank/DDBJ databases">
        <title>Phylogenetic diversity of female urinary microbiome.</title>
        <authorList>
            <person name="Thomas-White K."/>
            <person name="Wolfe A.J."/>
        </authorList>
    </citation>
    <scope>NUCLEOTIDE SEQUENCE [LARGE SCALE GENOMIC DNA]</scope>
    <source>
        <strain evidence="1 2">UMB0416</strain>
    </source>
</reference>
<evidence type="ECO:0000313" key="2">
    <source>
        <dbReference type="Proteomes" id="UP000234914"/>
    </source>
</evidence>
<accession>A0A2I1RI26</accession>
<gene>
    <name evidence="1" type="ORF">CYJ96_06120</name>
</gene>
<dbReference type="Pfam" id="PF20159">
    <property type="entry name" value="YidB"/>
    <property type="match status" value="1"/>
</dbReference>
<dbReference type="SUPFAM" id="SSF140804">
    <property type="entry name" value="YidB-like"/>
    <property type="match status" value="1"/>
</dbReference>
<evidence type="ECO:0008006" key="3">
    <source>
        <dbReference type="Google" id="ProtNLM"/>
    </source>
</evidence>
<organism evidence="1 2">
    <name type="scientific">Faucicola osloensis</name>
    <name type="common">Moraxella osloensis</name>
    <dbReference type="NCBI Taxonomy" id="34062"/>
    <lineage>
        <taxon>Bacteria</taxon>
        <taxon>Pseudomonadati</taxon>
        <taxon>Pseudomonadota</taxon>
        <taxon>Gammaproteobacteria</taxon>
        <taxon>Moraxellales</taxon>
        <taxon>Moraxellaceae</taxon>
        <taxon>Faucicola</taxon>
    </lineage>
</organism>
<dbReference type="Proteomes" id="UP000234914">
    <property type="component" value="Unassembled WGS sequence"/>
</dbReference>
<dbReference type="Gene3D" id="1.10.10.690">
    <property type="entry name" value="YidB-like"/>
    <property type="match status" value="1"/>
</dbReference>
<evidence type="ECO:0000313" key="1">
    <source>
        <dbReference type="EMBL" id="PKZ68744.1"/>
    </source>
</evidence>
<dbReference type="InterPro" id="IPR027405">
    <property type="entry name" value="YidB-like"/>
</dbReference>